<evidence type="ECO:0000259" key="2">
    <source>
        <dbReference type="PROSITE" id="PS50937"/>
    </source>
</evidence>
<dbReference type="PANTHER" id="PTHR30204:SF95">
    <property type="entry name" value="HTH-TYPE TRANSCRIPTIONAL REGULATOR CUER"/>
    <property type="match status" value="1"/>
</dbReference>
<reference evidence="3" key="1">
    <citation type="submission" date="2020-09" db="EMBL/GenBank/DDBJ databases">
        <title>Bacillus faecalis sp. nov., a moderately halophilic bacterium isolated from cow faeces.</title>
        <authorList>
            <person name="Jiang L."/>
            <person name="Lee J."/>
        </authorList>
    </citation>
    <scope>NUCLEOTIDE SEQUENCE</scope>
    <source>
        <strain evidence="3">AGMB 02131</strain>
    </source>
</reference>
<dbReference type="EMBL" id="JACXSI010000027">
    <property type="protein sequence ID" value="MBD3109086.1"/>
    <property type="molecule type" value="Genomic_DNA"/>
</dbReference>
<keyword evidence="4" id="KW-1185">Reference proteome</keyword>
<evidence type="ECO:0000256" key="1">
    <source>
        <dbReference type="ARBA" id="ARBA00023125"/>
    </source>
</evidence>
<protein>
    <submittedName>
        <fullName evidence="3">MerR family transcriptional regulator</fullName>
    </submittedName>
</protein>
<evidence type="ECO:0000313" key="4">
    <source>
        <dbReference type="Proteomes" id="UP000602076"/>
    </source>
</evidence>
<dbReference type="SMART" id="SM00422">
    <property type="entry name" value="HTH_MERR"/>
    <property type="match status" value="1"/>
</dbReference>
<dbReference type="PROSITE" id="PS50937">
    <property type="entry name" value="HTH_MERR_2"/>
    <property type="match status" value="1"/>
</dbReference>
<comment type="caution">
    <text evidence="3">The sequence shown here is derived from an EMBL/GenBank/DDBJ whole genome shotgun (WGS) entry which is preliminary data.</text>
</comment>
<dbReference type="GO" id="GO:0003700">
    <property type="term" value="F:DNA-binding transcription factor activity"/>
    <property type="evidence" value="ECO:0007669"/>
    <property type="project" value="InterPro"/>
</dbReference>
<dbReference type="Pfam" id="PF13411">
    <property type="entry name" value="MerR_1"/>
    <property type="match status" value="1"/>
</dbReference>
<proteinExistence type="predicted"/>
<dbReference type="InterPro" id="IPR047057">
    <property type="entry name" value="MerR_fam"/>
</dbReference>
<accession>A0A927HC12</accession>
<dbReference type="SUPFAM" id="SSF46955">
    <property type="entry name" value="Putative DNA-binding domain"/>
    <property type="match status" value="1"/>
</dbReference>
<name>A0A927HC12_9BACI</name>
<feature type="domain" description="HTH merR-type" evidence="2">
    <location>
        <begin position="8"/>
        <end position="76"/>
    </location>
</feature>
<dbReference type="InterPro" id="IPR000551">
    <property type="entry name" value="MerR-type_HTH_dom"/>
</dbReference>
<dbReference type="AlphaFoldDB" id="A0A927HC12"/>
<dbReference type="Proteomes" id="UP000602076">
    <property type="component" value="Unassembled WGS sequence"/>
</dbReference>
<dbReference type="InterPro" id="IPR009061">
    <property type="entry name" value="DNA-bd_dom_put_sf"/>
</dbReference>
<dbReference type="PANTHER" id="PTHR30204">
    <property type="entry name" value="REDOX-CYCLING DRUG-SENSING TRANSCRIPTIONAL ACTIVATOR SOXR"/>
    <property type="match status" value="1"/>
</dbReference>
<organism evidence="3 4">
    <name type="scientific">Peribacillus faecalis</name>
    <dbReference type="NCBI Taxonomy" id="2772559"/>
    <lineage>
        <taxon>Bacteria</taxon>
        <taxon>Bacillati</taxon>
        <taxon>Bacillota</taxon>
        <taxon>Bacilli</taxon>
        <taxon>Bacillales</taxon>
        <taxon>Bacillaceae</taxon>
        <taxon>Peribacillus</taxon>
    </lineage>
</organism>
<dbReference type="GO" id="GO:0003677">
    <property type="term" value="F:DNA binding"/>
    <property type="evidence" value="ECO:0007669"/>
    <property type="project" value="UniProtKB-KW"/>
</dbReference>
<sequence>MYTNGNEKLRIGELAAITNVSKRTIDYYTNLGLLTAHRTPSNYRFYERDAIEKIKIIKELKNKNLSLEDIKSFFKRTTDDEQDISKLHDKLKVLEKDVSEILEIIEKNKLDKSEIMNKHVSHESVALLQSLLLLLL</sequence>
<evidence type="ECO:0000313" key="3">
    <source>
        <dbReference type="EMBL" id="MBD3109086.1"/>
    </source>
</evidence>
<keyword evidence="1" id="KW-0238">DNA-binding</keyword>
<dbReference type="RefSeq" id="WP_190998626.1">
    <property type="nucleotide sequence ID" value="NZ_JACXSI010000027.1"/>
</dbReference>
<dbReference type="Gene3D" id="1.10.1660.10">
    <property type="match status" value="1"/>
</dbReference>
<gene>
    <name evidence="3" type="ORF">IEO70_12015</name>
</gene>